<dbReference type="InterPro" id="IPR036866">
    <property type="entry name" value="RibonucZ/Hydroxyglut_hydro"/>
</dbReference>
<evidence type="ECO:0000256" key="1">
    <source>
        <dbReference type="SAM" id="SignalP"/>
    </source>
</evidence>
<keyword evidence="1" id="KW-0732">Signal</keyword>
<name>A0A0R3K1I4_CALMK</name>
<dbReference type="PATRIC" id="fig|908809.3.peg.2081"/>
<keyword evidence="4" id="KW-1185">Reference proteome</keyword>
<dbReference type="PANTHER" id="PTHR30619:SF7">
    <property type="entry name" value="BETA-LACTAMASE DOMAIN PROTEIN"/>
    <property type="match status" value="1"/>
</dbReference>
<dbReference type="InterPro" id="IPR001279">
    <property type="entry name" value="Metallo-B-lactamas"/>
</dbReference>
<dbReference type="AlphaFoldDB" id="A0A0R3K1I4"/>
<proteinExistence type="predicted"/>
<evidence type="ECO:0000313" key="4">
    <source>
        <dbReference type="Proteomes" id="UP000052015"/>
    </source>
</evidence>
<feature type="domain" description="Metallo-beta-lactamase" evidence="2">
    <location>
        <begin position="45"/>
        <end position="238"/>
    </location>
</feature>
<dbReference type="Gene3D" id="3.60.15.10">
    <property type="entry name" value="Ribonuclease Z/Hydroxyacylglutathione hydrolase-like"/>
    <property type="match status" value="1"/>
</dbReference>
<dbReference type="PANTHER" id="PTHR30619">
    <property type="entry name" value="DNA INTERNALIZATION/COMPETENCE PROTEIN COMEC/REC2"/>
    <property type="match status" value="1"/>
</dbReference>
<evidence type="ECO:0000313" key="3">
    <source>
        <dbReference type="EMBL" id="KRQ86143.1"/>
    </source>
</evidence>
<dbReference type="InterPro" id="IPR052159">
    <property type="entry name" value="Competence_DNA_uptake"/>
</dbReference>
<dbReference type="SMART" id="SM00849">
    <property type="entry name" value="Lactamase_B"/>
    <property type="match status" value="1"/>
</dbReference>
<sequence>MKKFLKLFLVLLILLGTISCNQIDTNIIKVDLRGKLIFYTIDVGQGDGLLIRTPNENFVLIDAGSEKEEGKFIDFLDKNDIFKIDYVIATHPHEDHIGNIDYVINNYDVKKVYMPKVTANTKTFEKLMEAIKSKNLKITTAKAGQSFEVDGVRFDFLAPNKDRYEDLNNYSAVLKVTYNNNTMLLMGDAEKLSEGEIIKKYDVKADIIKIGHHGSVSSTGKSFIKKVSPKYAVISCGRDNDYGHPHKETLEILNSLGINILRTDESGTIIFAMDGQNIELLK</sequence>
<dbReference type="CDD" id="cd07731">
    <property type="entry name" value="ComA-like_MBL-fold"/>
    <property type="match status" value="1"/>
</dbReference>
<comment type="caution">
    <text evidence="3">The sequence shown here is derived from an EMBL/GenBank/DDBJ whole genome shotgun (WGS) entry which is preliminary data.</text>
</comment>
<organism evidence="3 4">
    <name type="scientific">Caloramator mitchellensis</name>
    <dbReference type="NCBI Taxonomy" id="908809"/>
    <lineage>
        <taxon>Bacteria</taxon>
        <taxon>Bacillati</taxon>
        <taxon>Bacillota</taxon>
        <taxon>Clostridia</taxon>
        <taxon>Eubacteriales</taxon>
        <taxon>Clostridiaceae</taxon>
        <taxon>Caloramator</taxon>
    </lineage>
</organism>
<accession>A0A0R3K1I4</accession>
<feature type="chain" id="PRO_5039364537" evidence="1">
    <location>
        <begin position="23"/>
        <end position="282"/>
    </location>
</feature>
<dbReference type="InterPro" id="IPR035681">
    <property type="entry name" value="ComA-like_MBL"/>
</dbReference>
<dbReference type="GO" id="GO:0004416">
    <property type="term" value="F:hydroxyacylglutathione hydrolase activity"/>
    <property type="evidence" value="ECO:0007669"/>
    <property type="project" value="UniProtKB-EC"/>
</dbReference>
<dbReference type="EMBL" id="LKHP01000015">
    <property type="protein sequence ID" value="KRQ86143.1"/>
    <property type="molecule type" value="Genomic_DNA"/>
</dbReference>
<dbReference type="OrthoDB" id="9761531at2"/>
<evidence type="ECO:0000259" key="2">
    <source>
        <dbReference type="SMART" id="SM00849"/>
    </source>
</evidence>
<dbReference type="SUPFAM" id="SSF56281">
    <property type="entry name" value="Metallo-hydrolase/oxidoreductase"/>
    <property type="match status" value="1"/>
</dbReference>
<reference evidence="3 4" key="1">
    <citation type="submission" date="2015-09" db="EMBL/GenBank/DDBJ databases">
        <title>Draft genome sequence of a Caloramator mitchellensis, a moderate thermophile from the Great Artesian Basin of Australia.</title>
        <authorList>
            <person name="Patel B.K."/>
        </authorList>
    </citation>
    <scope>NUCLEOTIDE SEQUENCE [LARGE SCALE GENOMIC DNA]</scope>
    <source>
        <strain evidence="3 4">VF08</strain>
    </source>
</reference>
<dbReference type="RefSeq" id="WP_057979394.1">
    <property type="nucleotide sequence ID" value="NZ_LKHP01000015.1"/>
</dbReference>
<keyword evidence="3" id="KW-0378">Hydrolase</keyword>
<dbReference type="STRING" id="908809.ABG79_02082"/>
<gene>
    <name evidence="3" type="primary">gloB_2</name>
    <name evidence="3" type="ORF">ABG79_02082</name>
</gene>
<protein>
    <submittedName>
        <fullName evidence="3">Hydroxyacylglutathione hydrolase</fullName>
        <ecNumber evidence="3">3.1.2.6</ecNumber>
    </submittedName>
</protein>
<dbReference type="EC" id="3.1.2.6" evidence="3"/>
<dbReference type="Proteomes" id="UP000052015">
    <property type="component" value="Unassembled WGS sequence"/>
</dbReference>
<dbReference type="Pfam" id="PF00753">
    <property type="entry name" value="Lactamase_B"/>
    <property type="match status" value="1"/>
</dbReference>
<dbReference type="PROSITE" id="PS51257">
    <property type="entry name" value="PROKAR_LIPOPROTEIN"/>
    <property type="match status" value="1"/>
</dbReference>
<feature type="signal peptide" evidence="1">
    <location>
        <begin position="1"/>
        <end position="22"/>
    </location>
</feature>